<name>A0A0P8C5B5_9EURY</name>
<dbReference type="AlphaFoldDB" id="A0A0P8C5B5"/>
<accession>A0A0P8C5B5</accession>
<reference evidence="1 2" key="1">
    <citation type="submission" date="2015-09" db="EMBL/GenBank/DDBJ databases">
        <title>A metagenomics-based metabolic model of nitrate-dependent anaerobic oxidation of methane by Methanoperedens-like archaea.</title>
        <authorList>
            <person name="Arshad A."/>
            <person name="Speth D.R."/>
            <person name="De Graaf R.M."/>
            <person name="Op Den Camp H.J."/>
            <person name="Jetten M.S."/>
            <person name="Welte C.U."/>
        </authorList>
    </citation>
    <scope>NUCLEOTIDE SEQUENCE [LARGE SCALE GENOMIC DNA]</scope>
</reference>
<evidence type="ECO:0000313" key="2">
    <source>
        <dbReference type="Proteomes" id="UP000050360"/>
    </source>
</evidence>
<proteinExistence type="predicted"/>
<sequence>MIITKHALSRMQQRGIDENIVASAILNPDEANESFGKRRLARKIIGDKTLEVVYIKEDDIIVITVYWLEET</sequence>
<organism evidence="1 2">
    <name type="scientific">Candidatus Methanoperedens nitratireducens</name>
    <dbReference type="NCBI Taxonomy" id="1392998"/>
    <lineage>
        <taxon>Archaea</taxon>
        <taxon>Methanobacteriati</taxon>
        <taxon>Methanobacteriota</taxon>
        <taxon>Stenosarchaea group</taxon>
        <taxon>Methanomicrobia</taxon>
        <taxon>Methanosarcinales</taxon>
        <taxon>ANME-2 cluster</taxon>
        <taxon>Candidatus Methanoperedentaceae</taxon>
        <taxon>Candidatus Methanoperedens</taxon>
    </lineage>
</organism>
<evidence type="ECO:0008006" key="3">
    <source>
        <dbReference type="Google" id="ProtNLM"/>
    </source>
</evidence>
<comment type="caution">
    <text evidence="1">The sequence shown here is derived from an EMBL/GenBank/DDBJ whole genome shotgun (WGS) entry which is preliminary data.</text>
</comment>
<dbReference type="InterPro" id="IPR025354">
    <property type="entry name" value="DUF4258"/>
</dbReference>
<evidence type="ECO:0000313" key="1">
    <source>
        <dbReference type="EMBL" id="KPQ41832.1"/>
    </source>
</evidence>
<gene>
    <name evidence="1" type="ORF">MPEBLZ_03618</name>
</gene>
<dbReference type="Pfam" id="PF14076">
    <property type="entry name" value="DUF4258"/>
    <property type="match status" value="1"/>
</dbReference>
<dbReference type="Proteomes" id="UP000050360">
    <property type="component" value="Unassembled WGS sequence"/>
</dbReference>
<protein>
    <recommendedName>
        <fullName evidence="3">DUF4258 domain-containing protein</fullName>
    </recommendedName>
</protein>
<dbReference type="EMBL" id="LKCM01000295">
    <property type="protein sequence ID" value="KPQ41832.1"/>
    <property type="molecule type" value="Genomic_DNA"/>
</dbReference>